<name>A0A2G9RHX4_AQUCT</name>
<evidence type="ECO:0000313" key="5">
    <source>
        <dbReference type="Proteomes" id="UP000228934"/>
    </source>
</evidence>
<dbReference type="FunFam" id="3.30.70.330:FF:000274">
    <property type="entry name" value="Heterogeneous nuclear ribonucleoprotein A3 2"/>
    <property type="match status" value="1"/>
</dbReference>
<dbReference type="InterPro" id="IPR012677">
    <property type="entry name" value="Nucleotide-bd_a/b_plait_sf"/>
</dbReference>
<keyword evidence="1 2" id="KW-0694">RNA-binding</keyword>
<evidence type="ECO:0000256" key="1">
    <source>
        <dbReference type="ARBA" id="ARBA00022884"/>
    </source>
</evidence>
<keyword evidence="5" id="KW-1185">Reference proteome</keyword>
<dbReference type="AlphaFoldDB" id="A0A2G9RHX4"/>
<evidence type="ECO:0000313" key="4">
    <source>
        <dbReference type="EMBL" id="PIO27506.1"/>
    </source>
</evidence>
<dbReference type="GO" id="GO:0071013">
    <property type="term" value="C:catalytic step 2 spliceosome"/>
    <property type="evidence" value="ECO:0007669"/>
    <property type="project" value="TreeGrafter"/>
</dbReference>
<feature type="domain" description="RRM" evidence="3">
    <location>
        <begin position="1"/>
        <end position="53"/>
    </location>
</feature>
<organism evidence="4 5">
    <name type="scientific">Aquarana catesbeiana</name>
    <name type="common">American bullfrog</name>
    <name type="synonym">Rana catesbeiana</name>
    <dbReference type="NCBI Taxonomy" id="8400"/>
    <lineage>
        <taxon>Eukaryota</taxon>
        <taxon>Metazoa</taxon>
        <taxon>Chordata</taxon>
        <taxon>Craniata</taxon>
        <taxon>Vertebrata</taxon>
        <taxon>Euteleostomi</taxon>
        <taxon>Amphibia</taxon>
        <taxon>Batrachia</taxon>
        <taxon>Anura</taxon>
        <taxon>Neobatrachia</taxon>
        <taxon>Ranoidea</taxon>
        <taxon>Ranidae</taxon>
        <taxon>Aquarana</taxon>
    </lineage>
</organism>
<dbReference type="OrthoDB" id="1875751at2759"/>
<dbReference type="SMART" id="SM00360">
    <property type="entry name" value="RRM"/>
    <property type="match status" value="1"/>
</dbReference>
<dbReference type="PANTHER" id="PTHR48026">
    <property type="entry name" value="HOMOLOGOUS TO DROSOPHILA SQD (SQUID) PROTEIN"/>
    <property type="match status" value="1"/>
</dbReference>
<dbReference type="GO" id="GO:0003730">
    <property type="term" value="F:mRNA 3'-UTR binding"/>
    <property type="evidence" value="ECO:0007669"/>
    <property type="project" value="TreeGrafter"/>
</dbReference>
<proteinExistence type="predicted"/>
<accession>A0A2G9RHX4</accession>
<sequence>VMRDPGSKRSRGFGFVTYANTEEVDAAMNARPHRVDGRMVEPKRAVSREDSQRPGAHLTVKKIFVGGIKEDTEESHLRDYFEQYGKIEAVEIMTDRTNGKKRGFAFVTFEDHDSVDKIVIQKYHTINDHNCEDVVAEEEETLDVVVVVLVAVKAMVAAEETLVEAGGVVVLVDVVDMEVAMMVATTTDLAMMDMEATHPTLETVDMEVDKVMEEAVAKLVMVEVVVDTMAIVAGAVDLVVEMVAMEVVPAVAVDMVAEEDFKQL</sequence>
<dbReference type="PANTHER" id="PTHR48026:SF2">
    <property type="entry name" value="HETEROGENEOUS NUCLEAR RIBONUCLEOPROTEIN A1-RELATED"/>
    <property type="match status" value="1"/>
</dbReference>
<dbReference type="GO" id="GO:0000398">
    <property type="term" value="P:mRNA splicing, via spliceosome"/>
    <property type="evidence" value="ECO:0007669"/>
    <property type="project" value="TreeGrafter"/>
</dbReference>
<dbReference type="Proteomes" id="UP000228934">
    <property type="component" value="Unassembled WGS sequence"/>
</dbReference>
<dbReference type="EMBL" id="KV943523">
    <property type="protein sequence ID" value="PIO27506.1"/>
    <property type="molecule type" value="Genomic_DNA"/>
</dbReference>
<dbReference type="Pfam" id="PF00076">
    <property type="entry name" value="RRM_1"/>
    <property type="match status" value="2"/>
</dbReference>
<dbReference type="PROSITE" id="PS50102">
    <property type="entry name" value="RRM"/>
    <property type="match status" value="2"/>
</dbReference>
<dbReference type="InterPro" id="IPR000504">
    <property type="entry name" value="RRM_dom"/>
</dbReference>
<feature type="non-terminal residue" evidence="4">
    <location>
        <position position="1"/>
    </location>
</feature>
<feature type="domain" description="RRM" evidence="3">
    <location>
        <begin position="61"/>
        <end position="141"/>
    </location>
</feature>
<dbReference type="InterPro" id="IPR035979">
    <property type="entry name" value="RBD_domain_sf"/>
</dbReference>
<reference evidence="5" key="1">
    <citation type="journal article" date="2017" name="Nat. Commun.">
        <title>The North American bullfrog draft genome provides insight into hormonal regulation of long noncoding RNA.</title>
        <authorList>
            <person name="Hammond S.A."/>
            <person name="Warren R.L."/>
            <person name="Vandervalk B.P."/>
            <person name="Kucuk E."/>
            <person name="Khan H."/>
            <person name="Gibb E.A."/>
            <person name="Pandoh P."/>
            <person name="Kirk H."/>
            <person name="Zhao Y."/>
            <person name="Jones M."/>
            <person name="Mungall A.J."/>
            <person name="Coope R."/>
            <person name="Pleasance S."/>
            <person name="Moore R.A."/>
            <person name="Holt R.A."/>
            <person name="Round J.M."/>
            <person name="Ohora S."/>
            <person name="Walle B.V."/>
            <person name="Veldhoen N."/>
            <person name="Helbing C.C."/>
            <person name="Birol I."/>
        </authorList>
    </citation>
    <scope>NUCLEOTIDE SEQUENCE [LARGE SCALE GENOMIC DNA]</scope>
</reference>
<evidence type="ECO:0000256" key="2">
    <source>
        <dbReference type="PROSITE-ProRule" id="PRU00176"/>
    </source>
</evidence>
<dbReference type="SUPFAM" id="SSF54928">
    <property type="entry name" value="RNA-binding domain, RBD"/>
    <property type="match status" value="1"/>
</dbReference>
<protein>
    <recommendedName>
        <fullName evidence="3">RRM domain-containing protein</fullName>
    </recommendedName>
</protein>
<evidence type="ECO:0000259" key="3">
    <source>
        <dbReference type="PROSITE" id="PS50102"/>
    </source>
</evidence>
<dbReference type="Gene3D" id="3.30.70.330">
    <property type="match status" value="2"/>
</dbReference>
<gene>
    <name evidence="4" type="ORF">AB205_0014920</name>
</gene>